<keyword evidence="2 8" id="KW-0813">Transport</keyword>
<dbReference type="Pfam" id="PF13715">
    <property type="entry name" value="CarbopepD_reg_2"/>
    <property type="match status" value="1"/>
</dbReference>
<name>A0AA40ZTV5_9BACT</name>
<evidence type="ECO:0000256" key="4">
    <source>
        <dbReference type="ARBA" id="ARBA00022692"/>
    </source>
</evidence>
<accession>A0AA40ZTV5</accession>
<organism evidence="13 14">
    <name type="scientific">Caecibacteroides pullorum</name>
    <dbReference type="NCBI Taxonomy" id="2725562"/>
    <lineage>
        <taxon>Bacteria</taxon>
        <taxon>Pseudomonadati</taxon>
        <taxon>Bacteroidota</taxon>
        <taxon>Bacteroidia</taxon>
        <taxon>Bacteroidales</taxon>
        <taxon>Bacteroidaceae</taxon>
        <taxon>Caecibacteroides</taxon>
    </lineage>
</organism>
<evidence type="ECO:0000256" key="10">
    <source>
        <dbReference type="SAM" id="SignalP"/>
    </source>
</evidence>
<keyword evidence="13" id="KW-0675">Receptor</keyword>
<dbReference type="InterPro" id="IPR012910">
    <property type="entry name" value="Plug_dom"/>
</dbReference>
<reference evidence="13 14" key="1">
    <citation type="journal article" date="2021" name="Sci. Rep.">
        <title>The distribution of antibiotic resistance genes in chicken gut microbiota commensals.</title>
        <authorList>
            <person name="Juricova H."/>
            <person name="Matiasovicova J."/>
            <person name="Kubasova T."/>
            <person name="Cejkova D."/>
            <person name="Rychlik I."/>
        </authorList>
    </citation>
    <scope>NUCLEOTIDE SEQUENCE [LARGE SCALE GENOMIC DNA]</scope>
    <source>
        <strain evidence="13 14">An421</strain>
    </source>
</reference>
<evidence type="ECO:0000256" key="6">
    <source>
        <dbReference type="ARBA" id="ARBA00023136"/>
    </source>
</evidence>
<dbReference type="InterPro" id="IPR000531">
    <property type="entry name" value="Beta-barrel_TonB"/>
</dbReference>
<dbReference type="Pfam" id="PF00593">
    <property type="entry name" value="TonB_dep_Rec_b-barrel"/>
    <property type="match status" value="1"/>
</dbReference>
<proteinExistence type="inferred from homology"/>
<dbReference type="FunFam" id="2.170.130.10:FF:000003">
    <property type="entry name" value="SusC/RagA family TonB-linked outer membrane protein"/>
    <property type="match status" value="1"/>
</dbReference>
<dbReference type="InterPro" id="IPR023996">
    <property type="entry name" value="TonB-dep_OMP_SusC/RagA"/>
</dbReference>
<evidence type="ECO:0000256" key="7">
    <source>
        <dbReference type="ARBA" id="ARBA00023237"/>
    </source>
</evidence>
<keyword evidence="7 8" id="KW-0998">Cell outer membrane</keyword>
<feature type="domain" description="TonB-dependent receptor plug" evidence="12">
    <location>
        <begin position="115"/>
        <end position="223"/>
    </location>
</feature>
<feature type="domain" description="TonB-dependent receptor-like beta-barrel" evidence="11">
    <location>
        <begin position="464"/>
        <end position="823"/>
    </location>
</feature>
<dbReference type="NCBIfam" id="TIGR04056">
    <property type="entry name" value="OMP_RagA_SusC"/>
    <property type="match status" value="1"/>
</dbReference>
<dbReference type="PROSITE" id="PS52016">
    <property type="entry name" value="TONB_DEPENDENT_REC_3"/>
    <property type="match status" value="1"/>
</dbReference>
<comment type="caution">
    <text evidence="13">The sequence shown here is derived from an EMBL/GenBank/DDBJ whole genome shotgun (WGS) entry which is preliminary data.</text>
</comment>
<protein>
    <submittedName>
        <fullName evidence="13">TonB-dependent receptor</fullName>
    </submittedName>
</protein>
<gene>
    <name evidence="13" type="ORF">H6D15_09810</name>
</gene>
<feature type="chain" id="PRO_5041368186" evidence="10">
    <location>
        <begin position="22"/>
        <end position="1070"/>
    </location>
</feature>
<comment type="similarity">
    <text evidence="8 9">Belongs to the TonB-dependent receptor family.</text>
</comment>
<dbReference type="SUPFAM" id="SSF56935">
    <property type="entry name" value="Porins"/>
    <property type="match status" value="1"/>
</dbReference>
<keyword evidence="4 8" id="KW-0812">Transmembrane</keyword>
<dbReference type="GO" id="GO:0009279">
    <property type="term" value="C:cell outer membrane"/>
    <property type="evidence" value="ECO:0007669"/>
    <property type="project" value="UniProtKB-SubCell"/>
</dbReference>
<dbReference type="EMBL" id="JACJMO010000014">
    <property type="protein sequence ID" value="MBM6857888.1"/>
    <property type="molecule type" value="Genomic_DNA"/>
</dbReference>
<keyword evidence="3 8" id="KW-1134">Transmembrane beta strand</keyword>
<dbReference type="NCBIfam" id="TIGR04057">
    <property type="entry name" value="SusC_RagA_signa"/>
    <property type="match status" value="1"/>
</dbReference>
<comment type="subcellular location">
    <subcellularLocation>
        <location evidence="1 8">Cell outer membrane</location>
        <topology evidence="1 8">Multi-pass membrane protein</topology>
    </subcellularLocation>
</comment>
<evidence type="ECO:0000256" key="3">
    <source>
        <dbReference type="ARBA" id="ARBA00022452"/>
    </source>
</evidence>
<evidence type="ECO:0000259" key="11">
    <source>
        <dbReference type="Pfam" id="PF00593"/>
    </source>
</evidence>
<dbReference type="InterPro" id="IPR008969">
    <property type="entry name" value="CarboxyPept-like_regulatory"/>
</dbReference>
<dbReference type="InterPro" id="IPR036942">
    <property type="entry name" value="Beta-barrel_TonB_sf"/>
</dbReference>
<evidence type="ECO:0000256" key="9">
    <source>
        <dbReference type="RuleBase" id="RU003357"/>
    </source>
</evidence>
<dbReference type="Gene3D" id="2.60.40.1120">
    <property type="entry name" value="Carboxypeptidase-like, regulatory domain"/>
    <property type="match status" value="1"/>
</dbReference>
<dbReference type="InterPro" id="IPR039426">
    <property type="entry name" value="TonB-dep_rcpt-like"/>
</dbReference>
<evidence type="ECO:0000256" key="1">
    <source>
        <dbReference type="ARBA" id="ARBA00004571"/>
    </source>
</evidence>
<dbReference type="Proteomes" id="UP000698924">
    <property type="component" value="Unassembled WGS sequence"/>
</dbReference>
<dbReference type="Gene3D" id="2.170.130.10">
    <property type="entry name" value="TonB-dependent receptor, plug domain"/>
    <property type="match status" value="1"/>
</dbReference>
<evidence type="ECO:0000313" key="14">
    <source>
        <dbReference type="Proteomes" id="UP000698924"/>
    </source>
</evidence>
<keyword evidence="6 8" id="KW-0472">Membrane</keyword>
<dbReference type="Gene3D" id="2.40.170.20">
    <property type="entry name" value="TonB-dependent receptor, beta-barrel domain"/>
    <property type="match status" value="1"/>
</dbReference>
<evidence type="ECO:0000313" key="13">
    <source>
        <dbReference type="EMBL" id="MBM6857888.1"/>
    </source>
</evidence>
<keyword evidence="10" id="KW-0732">Signal</keyword>
<dbReference type="Pfam" id="PF07715">
    <property type="entry name" value="Plug"/>
    <property type="match status" value="1"/>
</dbReference>
<dbReference type="InterPro" id="IPR037066">
    <property type="entry name" value="Plug_dom_sf"/>
</dbReference>
<evidence type="ECO:0000256" key="5">
    <source>
        <dbReference type="ARBA" id="ARBA00023077"/>
    </source>
</evidence>
<keyword evidence="14" id="KW-1185">Reference proteome</keyword>
<evidence type="ECO:0000259" key="12">
    <source>
        <dbReference type="Pfam" id="PF07715"/>
    </source>
</evidence>
<dbReference type="SUPFAM" id="SSF49464">
    <property type="entry name" value="Carboxypeptidase regulatory domain-like"/>
    <property type="match status" value="1"/>
</dbReference>
<evidence type="ECO:0000256" key="8">
    <source>
        <dbReference type="PROSITE-ProRule" id="PRU01360"/>
    </source>
</evidence>
<dbReference type="InterPro" id="IPR023997">
    <property type="entry name" value="TonB-dep_OMP_SusC/RagA_CS"/>
</dbReference>
<keyword evidence="5 9" id="KW-0798">TonB box</keyword>
<dbReference type="RefSeq" id="WP_204972112.1">
    <property type="nucleotide sequence ID" value="NZ_JAAZTS010000014.1"/>
</dbReference>
<sequence>MKRKLMLLLACLFVGIGLVTAQTQTVTGVVISEEDGQPVIGASVRVENTQLGAITDVDGKFQIANVPSSAKTLVISYIGMETVKVPVKPSVKVFLKSNTELLDEVMVVAYGTAKKSAFTGSATVVGSEEIGKIQSSNVANALTGKVAGVQLNTSSGQPGTTKPSIRVRGISSINAGNEPLIILDGVPYDGDMNNISSQDIESMTVLKDAASNALYGARGANGVIIITTKKGTSGQARVTLDAKWGSNSRGSRDYNVVKSPAQYYEMYYGALKNYFVNAEGYTPYQAHILANQNMADPNSQNAFSLGYNAYNVPEGQMLIGANGKLNPYATLGNVVTYGGQEYMILPDNWMDEVYNHGLRQEYNLNVTAGTDKSSFYASVSYLNNEGITVNSDYERLTGRLKADYQVKDWLKVGANMAYTYFNANSLGEDGSSVSSGNVFAIASQIAPIYPMYMRDGSGSIMVDQNGYNRYDYGDGTNAGMVRPFLPGSNAYSANMLDENNAEGNAINANGFAEIRFLKDFKFTWTSSVNMTESRQTAFTNPYYGQYASQNGMLYKYHTRNLSYNHQQLLNWKRSFGPHNVDVMLGHESYRYKDYYLYAGKTNMFDPANHELAGAITENGSDSYTTDYNTEGYFGRAQYDFAEKYFVSGSYRRDASSRFHPDNRWGNFWSAGAAWIISKEDFFDVAWIDLLKLKASYGSQGNDKIGNYLYVNTYNIINSAGHPAAVPAAMGNKDITWETNGNFNAGVEFELFDARLNGSVEYFFRKTTDMLFSFPLPTSFGYTSYYDNIGDMRNQGVEVELNATPIKTSDLTWDIRVNLTHYKNKITFLPEENKTSVLGGHRGYSSGEYFYGEGLPLYTFRMKQYAGVAEDGQPMYYQDVMDSEGNITGRVATTDYERATYYDCGTALPDVYGGFGTSLTYKGFDLSVDFNYQIGGQVYDSDYATLMSAPTGTGTGTGFHADLLNAWTPNNTNTNIPRLQFDDQYTASTSDRFLTSASYLSLQNVNFGYTLPASLSRKAGIEKIRLYFSGENLFVWSKRQGLDPRQSITGSVTSSYYAPMRTLSGGVTLTF</sequence>
<feature type="signal peptide" evidence="10">
    <location>
        <begin position="1"/>
        <end position="21"/>
    </location>
</feature>
<dbReference type="AlphaFoldDB" id="A0AA40ZTV5"/>
<evidence type="ECO:0000256" key="2">
    <source>
        <dbReference type="ARBA" id="ARBA00022448"/>
    </source>
</evidence>